<accession>A0ACC7MKL6</accession>
<sequence length="484" mass="52027">MRPWLRIKGVFVYLRAFFSFVLGGLAAGCATVGPDYAGPPATPLPAAFTRAGEPPEAPRVAAWWNQLGDPTLASLVERAFAANPSLAAAQARLLHVRDMSRTERANQMPRGGADLFYAHARLPSMSGGAEDGSQLPSRLDLYNVGFDATWEIDLFGGQRRAVEAAGASVQAAEANLADAQVSLAAEVAQLYVDLRGCQRREALNDDAIARQQRGLDLARRRREAGTASDLDLARLQGQLEATRADTGQLAAELDGYRNALAVLLGLPPGTLDDELAKPAPIPLPPTAVAVGDPTALLKNRPDIRAAERTLAARTAQIGQAQAARFPRLTLMGLIGIGGSHLSDLAHLDDFTALAAPRLRWNFLDFGRNAANVDKAEDMRNEAVSHYRAAVLAALRDAEDALARFRQRRVTVATLARAVEAARRAADLTRERERAGTTTMMDLLDAERTRISTEQRLASAETALTGDFVSLQKALGLGWAESPRH</sequence>
<evidence type="ECO:0000313" key="1">
    <source>
        <dbReference type="EMBL" id="MFJ1472003.1"/>
    </source>
</evidence>
<name>A0ACC7MKL6_9BURK</name>
<dbReference type="EMBL" id="JASNRB020000031">
    <property type="protein sequence ID" value="MFJ1472003.1"/>
    <property type="molecule type" value="Genomic_DNA"/>
</dbReference>
<gene>
    <name evidence="1" type="ORF">QPK29_030155</name>
</gene>
<evidence type="ECO:0000313" key="2">
    <source>
        <dbReference type="Proteomes" id="UP001168096"/>
    </source>
</evidence>
<organism evidence="1 2">
    <name type="scientific">Massilia orientalis</name>
    <dbReference type="NCBI Taxonomy" id="3050128"/>
    <lineage>
        <taxon>Bacteria</taxon>
        <taxon>Pseudomonadati</taxon>
        <taxon>Pseudomonadota</taxon>
        <taxon>Betaproteobacteria</taxon>
        <taxon>Burkholderiales</taxon>
        <taxon>Oxalobacteraceae</taxon>
        <taxon>Telluria group</taxon>
        <taxon>Massilia</taxon>
    </lineage>
</organism>
<reference evidence="1" key="1">
    <citation type="submission" date="2024-11" db="EMBL/GenBank/DDBJ databases">
        <title>Description of Massilia orientalis sp. nov., isolated from rhizosphere soil of Ageratina adenophora.</title>
        <authorList>
            <person name="Wang Y."/>
        </authorList>
    </citation>
    <scope>NUCLEOTIDE SEQUENCE</scope>
    <source>
        <strain evidence="1">YIM B02787</strain>
    </source>
</reference>
<proteinExistence type="predicted"/>
<keyword evidence="2" id="KW-1185">Reference proteome</keyword>
<dbReference type="Proteomes" id="UP001168096">
    <property type="component" value="Unassembled WGS sequence"/>
</dbReference>
<protein>
    <submittedName>
        <fullName evidence="1">Efflux transporter outer membrane subunit</fullName>
    </submittedName>
</protein>
<comment type="caution">
    <text evidence="1">The sequence shown here is derived from an EMBL/GenBank/DDBJ whole genome shotgun (WGS) entry which is preliminary data.</text>
</comment>